<dbReference type="InterPro" id="IPR013216">
    <property type="entry name" value="Methyltransf_11"/>
</dbReference>
<name>A0A2W0HKW6_9BACI</name>
<dbReference type="PANTHER" id="PTHR43861">
    <property type="entry name" value="TRANS-ACONITATE 2-METHYLTRANSFERASE-RELATED"/>
    <property type="match status" value="1"/>
</dbReference>
<gene>
    <name evidence="2" type="ORF">CR205_02575</name>
</gene>
<proteinExistence type="predicted"/>
<dbReference type="GO" id="GO:0032259">
    <property type="term" value="P:methylation"/>
    <property type="evidence" value="ECO:0007669"/>
    <property type="project" value="UniProtKB-KW"/>
</dbReference>
<keyword evidence="3" id="KW-1185">Reference proteome</keyword>
<protein>
    <submittedName>
        <fullName evidence="2">SAM-dependent methyltransferase</fullName>
    </submittedName>
</protein>
<organism evidence="2 3">
    <name type="scientific">Alteribacter lacisalsi</name>
    <dbReference type="NCBI Taxonomy" id="2045244"/>
    <lineage>
        <taxon>Bacteria</taxon>
        <taxon>Bacillati</taxon>
        <taxon>Bacillota</taxon>
        <taxon>Bacilli</taxon>
        <taxon>Bacillales</taxon>
        <taxon>Bacillaceae</taxon>
        <taxon>Alteribacter</taxon>
    </lineage>
</organism>
<dbReference type="GO" id="GO:0008757">
    <property type="term" value="F:S-adenosylmethionine-dependent methyltransferase activity"/>
    <property type="evidence" value="ECO:0007669"/>
    <property type="project" value="InterPro"/>
</dbReference>
<accession>A0A2W0HKW6</accession>
<dbReference type="Proteomes" id="UP000248066">
    <property type="component" value="Unassembled WGS sequence"/>
</dbReference>
<dbReference type="InterPro" id="IPR029063">
    <property type="entry name" value="SAM-dependent_MTases_sf"/>
</dbReference>
<dbReference type="RefSeq" id="WP_110516640.1">
    <property type="nucleotide sequence ID" value="NZ_PDOF01000001.1"/>
</dbReference>
<keyword evidence="2" id="KW-0808">Transferase</keyword>
<evidence type="ECO:0000313" key="3">
    <source>
        <dbReference type="Proteomes" id="UP000248066"/>
    </source>
</evidence>
<dbReference type="OrthoDB" id="9791837at2"/>
<keyword evidence="2" id="KW-0489">Methyltransferase</keyword>
<dbReference type="Gene3D" id="3.40.50.150">
    <property type="entry name" value="Vaccinia Virus protein VP39"/>
    <property type="match status" value="1"/>
</dbReference>
<comment type="caution">
    <text evidence="2">The sequence shown here is derived from an EMBL/GenBank/DDBJ whole genome shotgun (WGS) entry which is preliminary data.</text>
</comment>
<dbReference type="EMBL" id="PDOF01000001">
    <property type="protein sequence ID" value="PYZ97499.1"/>
    <property type="molecule type" value="Genomic_DNA"/>
</dbReference>
<dbReference type="CDD" id="cd02440">
    <property type="entry name" value="AdoMet_MTases"/>
    <property type="match status" value="1"/>
</dbReference>
<evidence type="ECO:0000313" key="2">
    <source>
        <dbReference type="EMBL" id="PYZ97499.1"/>
    </source>
</evidence>
<dbReference type="Pfam" id="PF08241">
    <property type="entry name" value="Methyltransf_11"/>
    <property type="match status" value="1"/>
</dbReference>
<feature type="domain" description="Methyltransferase type 11" evidence="1">
    <location>
        <begin position="51"/>
        <end position="148"/>
    </location>
</feature>
<dbReference type="AlphaFoldDB" id="A0A2W0HKW6"/>
<dbReference type="SUPFAM" id="SSF53335">
    <property type="entry name" value="S-adenosyl-L-methionine-dependent methyltransferases"/>
    <property type="match status" value="1"/>
</dbReference>
<sequence length="250" mass="28528">MDKRVLEANRVVWNRVADRFYGRNPLPEYGPLAPDEEELGLLGEIEGKKVLDLGCGSGHSLKYLEEQGAAELWGIDLSTAQIRAAQQVLSESQVPVRLFESAMEEDPGLPESYFDMIYSIYALGWTTDLDQTIAHAYRTLKPGGTFVFSWEHPMYSRMLKEEGLLKLVKSYHEEGAYEHKSWHEPAVMYQRKISTYINALGGAGFRIERMVEEARLSGMDLEKHTNSWYTAERAALLPTTIIFKCRKDEE</sequence>
<reference evidence="2 3" key="1">
    <citation type="submission" date="2017-10" db="EMBL/GenBank/DDBJ databases">
        <title>Bacillus sp. nov., a halophilic bacterium isolated from a Yangshapao Lake.</title>
        <authorList>
            <person name="Wang H."/>
        </authorList>
    </citation>
    <scope>NUCLEOTIDE SEQUENCE [LARGE SCALE GENOMIC DNA]</scope>
    <source>
        <strain evidence="2 3">YSP-3</strain>
    </source>
</reference>
<dbReference type="PANTHER" id="PTHR43861:SF1">
    <property type="entry name" value="TRANS-ACONITATE 2-METHYLTRANSFERASE"/>
    <property type="match status" value="1"/>
</dbReference>
<evidence type="ECO:0000259" key="1">
    <source>
        <dbReference type="Pfam" id="PF08241"/>
    </source>
</evidence>